<organism evidence="5 6">
    <name type="scientific">Plantactinospora siamensis</name>
    <dbReference type="NCBI Taxonomy" id="555372"/>
    <lineage>
        <taxon>Bacteria</taxon>
        <taxon>Bacillati</taxon>
        <taxon>Actinomycetota</taxon>
        <taxon>Actinomycetes</taxon>
        <taxon>Micromonosporales</taxon>
        <taxon>Micromonosporaceae</taxon>
        <taxon>Plantactinospora</taxon>
    </lineage>
</organism>
<dbReference type="InterPro" id="IPR052021">
    <property type="entry name" value="Type-I_RS_S_subunit"/>
</dbReference>
<dbReference type="RefSeq" id="WP_377337033.1">
    <property type="nucleotide sequence ID" value="NZ_JBHLUE010000004.1"/>
</dbReference>
<evidence type="ECO:0000256" key="2">
    <source>
        <dbReference type="ARBA" id="ARBA00022747"/>
    </source>
</evidence>
<dbReference type="SUPFAM" id="SSF116734">
    <property type="entry name" value="DNA methylase specificity domain"/>
    <property type="match status" value="2"/>
</dbReference>
<feature type="domain" description="Type I restriction modification DNA specificity" evidence="4">
    <location>
        <begin position="5"/>
        <end position="182"/>
    </location>
</feature>
<keyword evidence="2" id="KW-0680">Restriction system</keyword>
<dbReference type="PANTHER" id="PTHR30408:SF12">
    <property type="entry name" value="TYPE I RESTRICTION ENZYME MJAVIII SPECIFICITY SUBUNIT"/>
    <property type="match status" value="1"/>
</dbReference>
<dbReference type="GO" id="GO:0016787">
    <property type="term" value="F:hydrolase activity"/>
    <property type="evidence" value="ECO:0007669"/>
    <property type="project" value="UniProtKB-KW"/>
</dbReference>
<dbReference type="InterPro" id="IPR000055">
    <property type="entry name" value="Restrct_endonuc_typeI_TRD"/>
</dbReference>
<comment type="caution">
    <text evidence="5">The sequence shown here is derived from an EMBL/GenBank/DDBJ whole genome shotgun (WGS) entry which is preliminary data.</text>
</comment>
<evidence type="ECO:0000256" key="3">
    <source>
        <dbReference type="ARBA" id="ARBA00023125"/>
    </source>
</evidence>
<dbReference type="EMBL" id="JBHLUE010000004">
    <property type="protein sequence ID" value="MFC0564093.1"/>
    <property type="molecule type" value="Genomic_DNA"/>
</dbReference>
<evidence type="ECO:0000313" key="5">
    <source>
        <dbReference type="EMBL" id="MFC0564093.1"/>
    </source>
</evidence>
<protein>
    <submittedName>
        <fullName evidence="5">Restriction endonuclease subunit S</fullName>
        <ecNumber evidence="5">3.1.21.-</ecNumber>
    </submittedName>
</protein>
<keyword evidence="5" id="KW-0540">Nuclease</keyword>
<keyword evidence="6" id="KW-1185">Reference proteome</keyword>
<proteinExistence type="inferred from homology"/>
<reference evidence="5 6" key="1">
    <citation type="submission" date="2024-09" db="EMBL/GenBank/DDBJ databases">
        <authorList>
            <person name="Sun Q."/>
            <person name="Mori K."/>
        </authorList>
    </citation>
    <scope>NUCLEOTIDE SEQUENCE [LARGE SCALE GENOMIC DNA]</scope>
    <source>
        <strain evidence="5 6">TBRC 2205</strain>
    </source>
</reference>
<dbReference type="Gene3D" id="3.90.220.20">
    <property type="entry name" value="DNA methylase specificity domains"/>
    <property type="match status" value="2"/>
</dbReference>
<dbReference type="Pfam" id="PF01420">
    <property type="entry name" value="Methylase_S"/>
    <property type="match status" value="1"/>
</dbReference>
<sequence>MSRYPNDWQHVRLADSGHWLSGGTPNTAFPPYWNGSIPWISAASLKSFHITDSDRRITPLGARSGSRMVPPNTVLFVVRGMSLKSEFRVGVTEREVAFGQDCKAIIPRPDIDSKFLAYSLRANASRVLSMVDEAGHGTGRLPTDQLGALTIGAPKRSEQRQIVKVLESLDDSIESTARLINKKEKLRDGTLLQFFQSIESASDSIVLANLRRGDSPILKIGPFGSSLKGRDWVQSGVPVITIGSLGVGRFHVDELLHITPSKANLLSAYRVRVGDVVFSRVADVGRSVVIGRDQEGWIMSSNLLRISADPDIVRPTFLQLSLAHSPRVRGQLRATTNSSGRDVTSARIIAALSIDVPPRPQQDLICSAWQAATAAIAAERAQLAKLRSLKEGLVEDLTTGRVRL</sequence>
<dbReference type="Proteomes" id="UP001589894">
    <property type="component" value="Unassembled WGS sequence"/>
</dbReference>
<dbReference type="InterPro" id="IPR044946">
    <property type="entry name" value="Restrct_endonuc_typeI_TRD_sf"/>
</dbReference>
<keyword evidence="5" id="KW-0378">Hydrolase</keyword>
<dbReference type="CDD" id="cd17249">
    <property type="entry name" value="RMtype1_S_EcoR124I-TRD2-CR2_like"/>
    <property type="match status" value="1"/>
</dbReference>
<accession>A0ABV6NVL5</accession>
<evidence type="ECO:0000256" key="1">
    <source>
        <dbReference type="ARBA" id="ARBA00010923"/>
    </source>
</evidence>
<dbReference type="EC" id="3.1.21.-" evidence="5"/>
<keyword evidence="3" id="KW-0238">DNA-binding</keyword>
<name>A0ABV6NVL5_9ACTN</name>
<keyword evidence="5" id="KW-0255">Endonuclease</keyword>
<evidence type="ECO:0000313" key="6">
    <source>
        <dbReference type="Proteomes" id="UP001589894"/>
    </source>
</evidence>
<evidence type="ECO:0000259" key="4">
    <source>
        <dbReference type="Pfam" id="PF01420"/>
    </source>
</evidence>
<comment type="similarity">
    <text evidence="1">Belongs to the type-I restriction system S methylase family.</text>
</comment>
<dbReference type="PANTHER" id="PTHR30408">
    <property type="entry name" value="TYPE-1 RESTRICTION ENZYME ECOKI SPECIFICITY PROTEIN"/>
    <property type="match status" value="1"/>
</dbReference>
<dbReference type="GO" id="GO:0004519">
    <property type="term" value="F:endonuclease activity"/>
    <property type="evidence" value="ECO:0007669"/>
    <property type="project" value="UniProtKB-KW"/>
</dbReference>
<gene>
    <name evidence="5" type="ORF">ACFFHU_07920</name>
</gene>